<proteinExistence type="predicted"/>
<gene>
    <name evidence="2" type="ORF">AAT19DRAFT_15244</name>
</gene>
<feature type="compositionally biased region" description="Polar residues" evidence="1">
    <location>
        <begin position="1"/>
        <end position="11"/>
    </location>
</feature>
<feature type="region of interest" description="Disordered" evidence="1">
    <location>
        <begin position="374"/>
        <end position="407"/>
    </location>
</feature>
<feature type="compositionally biased region" description="Polar residues" evidence="1">
    <location>
        <begin position="312"/>
        <end position="334"/>
    </location>
</feature>
<sequence>MASARTMQTHLASGTGGGAGQGSGGQAGLIEAKRVRNKLRKEERTGSVLPPPSQWSRGPIVYGHATALGGVGQTGYQAALPSSSYATSQTGAGYAAGTSYGTMGTAYGTTSGISAGKGAYGVGQTTSGRLQAKIEEAKEKSKERRERHRAKRRPDEIQQRNLVVDNEGVAHDSEYVQFRTATPVHLQRRQLAALDNPNDDDSASSSSSSDSDRDSAFHSSPYTYQSTHRTTTTSSHPHHHHSSSLYPPTISAIPPYLADHHRTSMDAGPSSLSVPQAPNPNRKTSGSASLYNGASSASGAAYDRIGPGYGSRVTSSKLRSVSTPVHQHPTTASYQPPAPAFNPNEPLRLPTLGTSTVSGGDASFIQESTARLSLGPDSTSGGAGQSGYDKAVKAGHASSSTRPPKMDGSAMGAGMHGLQRSFDAFKLDTRFAAHKVGKKISRKLNSVL</sequence>
<feature type="compositionally biased region" description="Gly residues" evidence="1">
    <location>
        <begin position="14"/>
        <end position="27"/>
    </location>
</feature>
<name>A0A2T0A6Q3_RHOTO</name>
<evidence type="ECO:0000313" key="3">
    <source>
        <dbReference type="Proteomes" id="UP000239560"/>
    </source>
</evidence>
<feature type="compositionally biased region" description="Basic and acidic residues" evidence="1">
    <location>
        <begin position="135"/>
        <end position="144"/>
    </location>
</feature>
<accession>A0A2T0A6Q3</accession>
<evidence type="ECO:0000256" key="1">
    <source>
        <dbReference type="SAM" id="MobiDB-lite"/>
    </source>
</evidence>
<dbReference type="Proteomes" id="UP000239560">
    <property type="component" value="Unassembled WGS sequence"/>
</dbReference>
<reference evidence="2 3" key="1">
    <citation type="journal article" date="2018" name="Elife">
        <title>Functional genomics of lipid metabolism in the oleaginous yeast Rhodosporidium toruloides.</title>
        <authorList>
            <person name="Coradetti S.T."/>
            <person name="Pinel D."/>
            <person name="Geiselman G."/>
            <person name="Ito M."/>
            <person name="Mondo S."/>
            <person name="Reilly M.C."/>
            <person name="Cheng Y.F."/>
            <person name="Bauer S."/>
            <person name="Grigoriev I."/>
            <person name="Gladden J.M."/>
            <person name="Simmons B.A."/>
            <person name="Brem R."/>
            <person name="Arkin A.P."/>
            <person name="Skerker J.M."/>
        </authorList>
    </citation>
    <scope>NUCLEOTIDE SEQUENCE [LARGE SCALE GENOMIC DNA]</scope>
    <source>
        <strain evidence="2 3">NBRC 0880</strain>
    </source>
</reference>
<feature type="compositionally biased region" description="Low complexity" evidence="1">
    <location>
        <begin position="226"/>
        <end position="235"/>
    </location>
</feature>
<protein>
    <submittedName>
        <fullName evidence="2">Uncharacterized protein</fullName>
    </submittedName>
</protein>
<organism evidence="2 3">
    <name type="scientific">Rhodotorula toruloides</name>
    <name type="common">Yeast</name>
    <name type="synonym">Rhodosporidium toruloides</name>
    <dbReference type="NCBI Taxonomy" id="5286"/>
    <lineage>
        <taxon>Eukaryota</taxon>
        <taxon>Fungi</taxon>
        <taxon>Dikarya</taxon>
        <taxon>Basidiomycota</taxon>
        <taxon>Pucciniomycotina</taxon>
        <taxon>Microbotryomycetes</taxon>
        <taxon>Sporidiobolales</taxon>
        <taxon>Sporidiobolaceae</taxon>
        <taxon>Rhodotorula</taxon>
    </lineage>
</organism>
<dbReference type="EMBL" id="LCTV02000007">
    <property type="protein sequence ID" value="PRQ73677.1"/>
    <property type="molecule type" value="Genomic_DNA"/>
</dbReference>
<dbReference type="OrthoDB" id="2527550at2759"/>
<comment type="caution">
    <text evidence="2">The sequence shown here is derived from an EMBL/GenBank/DDBJ whole genome shotgun (WGS) entry which is preliminary data.</text>
</comment>
<feature type="region of interest" description="Disordered" evidence="1">
    <location>
        <begin position="1"/>
        <end position="60"/>
    </location>
</feature>
<evidence type="ECO:0000313" key="2">
    <source>
        <dbReference type="EMBL" id="PRQ73677.1"/>
    </source>
</evidence>
<feature type="region of interest" description="Disordered" evidence="1">
    <location>
        <begin position="194"/>
        <end position="344"/>
    </location>
</feature>
<feature type="compositionally biased region" description="Low complexity" evidence="1">
    <location>
        <begin position="285"/>
        <end position="301"/>
    </location>
</feature>
<feature type="region of interest" description="Disordered" evidence="1">
    <location>
        <begin position="135"/>
        <end position="165"/>
    </location>
</feature>
<feature type="compositionally biased region" description="Polar residues" evidence="1">
    <location>
        <begin position="270"/>
        <end position="284"/>
    </location>
</feature>
<dbReference type="AlphaFoldDB" id="A0A2T0A6Q3"/>